<evidence type="ECO:0000313" key="2">
    <source>
        <dbReference type="Proteomes" id="UP000054248"/>
    </source>
</evidence>
<reference evidence="2" key="2">
    <citation type="submission" date="2015-01" db="EMBL/GenBank/DDBJ databases">
        <title>Evolutionary Origins and Diversification of the Mycorrhizal Mutualists.</title>
        <authorList>
            <consortium name="DOE Joint Genome Institute"/>
            <consortium name="Mycorrhizal Genomics Consortium"/>
            <person name="Kohler A."/>
            <person name="Kuo A."/>
            <person name="Nagy L.G."/>
            <person name="Floudas D."/>
            <person name="Copeland A."/>
            <person name="Barry K.W."/>
            <person name="Cichocki N."/>
            <person name="Veneault-Fourrey C."/>
            <person name="LaButti K."/>
            <person name="Lindquist E.A."/>
            <person name="Lipzen A."/>
            <person name="Lundell T."/>
            <person name="Morin E."/>
            <person name="Murat C."/>
            <person name="Riley R."/>
            <person name="Ohm R."/>
            <person name="Sun H."/>
            <person name="Tunlid A."/>
            <person name="Henrissat B."/>
            <person name="Grigoriev I.V."/>
            <person name="Hibbett D.S."/>
            <person name="Martin F."/>
        </authorList>
    </citation>
    <scope>NUCLEOTIDE SEQUENCE [LARGE SCALE GENOMIC DNA]</scope>
    <source>
        <strain evidence="2">MUT 4182</strain>
    </source>
</reference>
<dbReference type="EMBL" id="KN822965">
    <property type="protein sequence ID" value="KIO31232.1"/>
    <property type="molecule type" value="Genomic_DNA"/>
</dbReference>
<proteinExistence type="predicted"/>
<evidence type="ECO:0000313" key="1">
    <source>
        <dbReference type="EMBL" id="KIO31232.1"/>
    </source>
</evidence>
<dbReference type="HOGENOM" id="CLU_625844_0_0_1"/>
<protein>
    <recommendedName>
        <fullName evidence="3">F-box domain-containing protein</fullName>
    </recommendedName>
</protein>
<sequence length="458" mass="51821">MNVLLGMAKGLRRRLRVAAKSNGPSAKNGTISIQDIPVEVLEHIISFLPMPSIPKLMVNRAFSQTCERILYRSIHLPNTPGRTLHLCKTFVLRPDLALLVRELDIFLAWVHVLPERRGHTPPKFPNKNKTRTFTPAEALALATNVRSFKVVGIPWAFNEDMTSIRGLVCNMKLTRLTINAFPSLPNPNRDPDEGIRSYLYTILHAQPLLEHLELPDLFVIRFLEGYSSTWPHTLATFPPSESYPPLLIKWPDMTNLRSLASSACVAASFIPATPKLERLSIAFYDEENFLFMPYPEECGRRIRTLTLTLPPGTSWIQDNLGKILYSFPSVETLTVRTWRPRLGGEATEATKYVKQLSRHCHVLPLLRRLDIREVSFDRLGTELLDKRLADLKVICPLLGSVIGPWGWMWAHPPPADHRPSPGLQIIGRLSQSPKIPLSDIPNPETSRSILSRGTWALW</sequence>
<accession>A0A0C3MBV7</accession>
<gene>
    <name evidence="1" type="ORF">M407DRAFT_19848</name>
</gene>
<dbReference type="AlphaFoldDB" id="A0A0C3MBV7"/>
<name>A0A0C3MBV7_9AGAM</name>
<keyword evidence="2" id="KW-1185">Reference proteome</keyword>
<reference evidence="1 2" key="1">
    <citation type="submission" date="2014-04" db="EMBL/GenBank/DDBJ databases">
        <authorList>
            <consortium name="DOE Joint Genome Institute"/>
            <person name="Kuo A."/>
            <person name="Girlanda M."/>
            <person name="Perotto S."/>
            <person name="Kohler A."/>
            <person name="Nagy L.G."/>
            <person name="Floudas D."/>
            <person name="Copeland A."/>
            <person name="Barry K.W."/>
            <person name="Cichocki N."/>
            <person name="Veneault-Fourrey C."/>
            <person name="LaButti K."/>
            <person name="Lindquist E.A."/>
            <person name="Lipzen A."/>
            <person name="Lundell T."/>
            <person name="Morin E."/>
            <person name="Murat C."/>
            <person name="Sun H."/>
            <person name="Tunlid A."/>
            <person name="Henrissat B."/>
            <person name="Grigoriev I.V."/>
            <person name="Hibbett D.S."/>
            <person name="Martin F."/>
            <person name="Nordberg H.P."/>
            <person name="Cantor M.N."/>
            <person name="Hua S.X."/>
        </authorList>
    </citation>
    <scope>NUCLEOTIDE SEQUENCE [LARGE SCALE GENOMIC DNA]</scope>
    <source>
        <strain evidence="1 2">MUT 4182</strain>
    </source>
</reference>
<dbReference type="Proteomes" id="UP000054248">
    <property type="component" value="Unassembled WGS sequence"/>
</dbReference>
<organism evidence="1 2">
    <name type="scientific">Tulasnella calospora MUT 4182</name>
    <dbReference type="NCBI Taxonomy" id="1051891"/>
    <lineage>
        <taxon>Eukaryota</taxon>
        <taxon>Fungi</taxon>
        <taxon>Dikarya</taxon>
        <taxon>Basidiomycota</taxon>
        <taxon>Agaricomycotina</taxon>
        <taxon>Agaricomycetes</taxon>
        <taxon>Cantharellales</taxon>
        <taxon>Tulasnellaceae</taxon>
        <taxon>Tulasnella</taxon>
    </lineage>
</organism>
<dbReference type="OrthoDB" id="3178870at2759"/>
<evidence type="ECO:0008006" key="3">
    <source>
        <dbReference type="Google" id="ProtNLM"/>
    </source>
</evidence>